<dbReference type="AlphaFoldDB" id="A0A5J6HIB0"/>
<dbReference type="OrthoDB" id="2717873at2"/>
<reference evidence="2 3" key="1">
    <citation type="submission" date="2017-09" db="EMBL/GenBank/DDBJ databases">
        <authorList>
            <person name="Lee N."/>
            <person name="Cho B.-K."/>
        </authorList>
    </citation>
    <scope>NUCLEOTIDE SEQUENCE [LARGE SCALE GENOMIC DNA]</scope>
    <source>
        <strain evidence="2 3">ATCC 12461</strain>
    </source>
</reference>
<evidence type="ECO:0000256" key="1">
    <source>
        <dbReference type="SAM" id="Phobius"/>
    </source>
</evidence>
<gene>
    <name evidence="2" type="ORF">CP975_18640</name>
</gene>
<feature type="transmembrane region" description="Helical" evidence="1">
    <location>
        <begin position="96"/>
        <end position="118"/>
    </location>
</feature>
<feature type="transmembrane region" description="Helical" evidence="1">
    <location>
        <begin position="54"/>
        <end position="75"/>
    </location>
</feature>
<name>A0A5J6HIB0_STRAD</name>
<evidence type="ECO:0000313" key="3">
    <source>
        <dbReference type="Proteomes" id="UP000326553"/>
    </source>
</evidence>
<dbReference type="KEGG" id="salw:CP975_18640"/>
<dbReference type="RefSeq" id="WP_055533036.1">
    <property type="nucleotide sequence ID" value="NZ_CP023695.1"/>
</dbReference>
<proteinExistence type="predicted"/>
<keyword evidence="1" id="KW-1133">Transmembrane helix</keyword>
<sequence>MNTATAHAAPAPAWTVRVAHAIPLVALPVCVWRLPIAFGYGMGGETLDPAWFNIPYVFGLSVLSEIAALLSFGLVRGWGEVVPSWVPRIGGRRIPPAAVIVPAALGGLLFTALAIAWLVTALTRGPSGWPYAEGWDVLAMTVSGLMNLWGPLLLVLTYAYYRRRRQDA</sequence>
<feature type="transmembrane region" description="Helical" evidence="1">
    <location>
        <begin position="21"/>
        <end position="42"/>
    </location>
</feature>
<protein>
    <submittedName>
        <fullName evidence="2">Uncharacterized protein</fullName>
    </submittedName>
</protein>
<keyword evidence="3" id="KW-1185">Reference proteome</keyword>
<evidence type="ECO:0000313" key="2">
    <source>
        <dbReference type="EMBL" id="QEV19248.1"/>
    </source>
</evidence>
<keyword evidence="1" id="KW-0472">Membrane</keyword>
<accession>A0A5J6HIB0</accession>
<keyword evidence="1" id="KW-0812">Transmembrane</keyword>
<organism evidence="2 3">
    <name type="scientific">Streptomyces alboniger</name>
    <dbReference type="NCBI Taxonomy" id="132473"/>
    <lineage>
        <taxon>Bacteria</taxon>
        <taxon>Bacillati</taxon>
        <taxon>Actinomycetota</taxon>
        <taxon>Actinomycetes</taxon>
        <taxon>Kitasatosporales</taxon>
        <taxon>Streptomycetaceae</taxon>
        <taxon>Streptomyces</taxon>
        <taxon>Streptomyces aurantiacus group</taxon>
    </lineage>
</organism>
<feature type="transmembrane region" description="Helical" evidence="1">
    <location>
        <begin position="138"/>
        <end position="161"/>
    </location>
</feature>
<dbReference type="Proteomes" id="UP000326553">
    <property type="component" value="Chromosome"/>
</dbReference>
<dbReference type="EMBL" id="CP023695">
    <property type="protein sequence ID" value="QEV19248.1"/>
    <property type="molecule type" value="Genomic_DNA"/>
</dbReference>